<keyword evidence="2" id="KW-1185">Reference proteome</keyword>
<evidence type="ECO:0000313" key="1">
    <source>
        <dbReference type="EMBL" id="MER9282942.1"/>
    </source>
</evidence>
<comment type="caution">
    <text evidence="1">The sequence shown here is derived from an EMBL/GenBank/DDBJ whole genome shotgun (WGS) entry which is preliminary data.</text>
</comment>
<dbReference type="Proteomes" id="UP001480082">
    <property type="component" value="Unassembled WGS sequence"/>
</dbReference>
<gene>
    <name evidence="1" type="ORF">NKI81_03045</name>
</gene>
<organism evidence="1 2">
    <name type="scientific">Mesorhizobium australicum</name>
    <dbReference type="NCBI Taxonomy" id="536018"/>
    <lineage>
        <taxon>Bacteria</taxon>
        <taxon>Pseudomonadati</taxon>
        <taxon>Pseudomonadota</taxon>
        <taxon>Alphaproteobacteria</taxon>
        <taxon>Hyphomicrobiales</taxon>
        <taxon>Phyllobacteriaceae</taxon>
        <taxon>Mesorhizobium</taxon>
    </lineage>
</organism>
<reference evidence="1 2" key="1">
    <citation type="journal article" date="2024" name="Proc. Natl. Acad. Sci. U.S.A.">
        <title>The evolutionary genomics of adaptation to stress in wild rhizobium bacteria.</title>
        <authorList>
            <person name="Kehlet-Delgado H."/>
            <person name="Montoya A.P."/>
            <person name="Jensen K.T."/>
            <person name="Wendlandt C.E."/>
            <person name="Dexheimer C."/>
            <person name="Roberts M."/>
            <person name="Torres Martinez L."/>
            <person name="Friesen M.L."/>
            <person name="Griffitts J.S."/>
            <person name="Porter S.S."/>
        </authorList>
    </citation>
    <scope>NUCLEOTIDE SEQUENCE [LARGE SCALE GENOMIC DNA]</scope>
    <source>
        <strain evidence="1 2">M0468</strain>
    </source>
</reference>
<accession>A0ACC6ST94</accession>
<dbReference type="EMBL" id="JAMYRI010000002">
    <property type="protein sequence ID" value="MER9282942.1"/>
    <property type="molecule type" value="Genomic_DNA"/>
</dbReference>
<evidence type="ECO:0000313" key="2">
    <source>
        <dbReference type="Proteomes" id="UP001480082"/>
    </source>
</evidence>
<proteinExistence type="predicted"/>
<name>A0ACC6ST94_9HYPH</name>
<sequence>MRRPLVQVYIRFELNIHPVILMGCAFAGMALGCASAFPFDRNGSYLFLSWRPQVTSDKVFGFWTATYIATALLGVAVCVVYINLEESVYYWDFAAYFNTFNREGALLVKSPLEWLSHVGISIERDDYSAAILVPLMPFYLLFGGSRLSYMASIVAVYFVPTILVIARMSYVEAVSATSPSRGWFAVWIAVFLYTPFWAATLRGLPDIAGCFALAAGTWILWKSKFLTREPVISAMSAGACLWLAFMLRRWYAYSVMGFAISAAFFCLLLVAKDRDFPALRKAMLGGMCALAVILGSAWNFQLPLIARILGTSYGDLYSGYRTDLVTQLGEMASRLSCLNWLLVLVGLCLSVARGNRFVLFCAVASVLTFFLFTRTQDPERHHSMPMFLWLFPAYAQAIVAIVSVPALRARWSTAVIAVAAGLAFLGTFFPIGRQLLSPVSVVFAKEATLPLHLDNLPEYRRLIADLTSKMGPEDRFSVFASGSVLSDSLLFGMDRNLLPYVGWSCQVDSRDQFVPEALKSRYAVVTDRPVTHLQWGAQLCVTMPNQYIFEGKGIGAAYKRIAAYQLSGGVAGYLYERMRPVSKVEIDALYSEFKKKYPHWTAPE</sequence>
<protein>
    <submittedName>
        <fullName evidence="1">Uncharacterized protein</fullName>
    </submittedName>
</protein>